<dbReference type="PROSITE" id="PS00022">
    <property type="entry name" value="EGF_1"/>
    <property type="match status" value="1"/>
</dbReference>
<keyword evidence="6 9" id="KW-0472">Membrane</keyword>
<comment type="subcellular location">
    <subcellularLocation>
        <location evidence="1">Membrane</location>
    </subcellularLocation>
</comment>
<dbReference type="SMART" id="SM00179">
    <property type="entry name" value="EGF_CA"/>
    <property type="match status" value="3"/>
</dbReference>
<evidence type="ECO:0000313" key="13">
    <source>
        <dbReference type="Proteomes" id="UP000265140"/>
    </source>
</evidence>
<dbReference type="Pfam" id="PF12662">
    <property type="entry name" value="cEGF"/>
    <property type="match status" value="1"/>
</dbReference>
<evidence type="ECO:0000256" key="2">
    <source>
        <dbReference type="ARBA" id="ARBA00022536"/>
    </source>
</evidence>
<dbReference type="GO" id="GO:0005509">
    <property type="term" value="F:calcium ion binding"/>
    <property type="evidence" value="ECO:0007669"/>
    <property type="project" value="InterPro"/>
</dbReference>
<dbReference type="Pfam" id="PF23263">
    <property type="entry name" value="C8-3_MUC4"/>
    <property type="match status" value="1"/>
</dbReference>
<dbReference type="InterPro" id="IPR018097">
    <property type="entry name" value="EGF_Ca-bd_CS"/>
</dbReference>
<evidence type="ECO:0000259" key="10">
    <source>
        <dbReference type="PROSITE" id="PS50026"/>
    </source>
</evidence>
<dbReference type="PANTHER" id="PTHR13802:SF52">
    <property type="entry name" value="MUCIN-4"/>
    <property type="match status" value="1"/>
</dbReference>
<reference evidence="12 13" key="1">
    <citation type="submission" date="2020-02" db="EMBL/GenBank/DDBJ databases">
        <title>Esox lucius (northern pike) genome, fEsoLuc1, primary haplotype.</title>
        <authorList>
            <person name="Myers G."/>
            <person name="Karagic N."/>
            <person name="Meyer A."/>
            <person name="Pippel M."/>
            <person name="Reichard M."/>
            <person name="Winkler S."/>
            <person name="Tracey A."/>
            <person name="Sims Y."/>
            <person name="Howe K."/>
            <person name="Rhie A."/>
            <person name="Formenti G."/>
            <person name="Durbin R."/>
            <person name="Fedrigo O."/>
            <person name="Jarvis E.D."/>
        </authorList>
    </citation>
    <scope>NUCLEOTIDE SEQUENCE [LARGE SCALE GENOMIC DNA]</scope>
</reference>
<feature type="transmembrane region" description="Helical" evidence="9">
    <location>
        <begin position="903"/>
        <end position="927"/>
    </location>
</feature>
<dbReference type="PROSITE" id="PS00010">
    <property type="entry name" value="ASX_HYDROXYL"/>
    <property type="match status" value="1"/>
</dbReference>
<feature type="domain" description="EGF-like" evidence="10">
    <location>
        <begin position="842"/>
        <end position="880"/>
    </location>
</feature>
<sequence length="981" mass="108390">MGKLFDRVYFSDNGLVQFQSVSQNEQFLFPTPFPNGFRGNESLALLAVFWDDVDLTLGEGKLFFQEYHTLNMSDIYSQIVFNRTAEDVTLYEENHNKAPFTPAWILKITWDHVMAVSYQKINNSETNTFQCILTTDGQRSFALIHFGEMRWGPGQRIHHDALTGYTDDEDLLPFQRCCIQAALCHLYLAKRPLDRCQGYGWLKPDSSVPAAKATQGIGMVYGSLHFITFDGTDYSFKALGQFVIMRLSSYTGSNTFTLQGETGQLVTHGQARQVPTMVRMAAFHQGIGKVEWQCAESGDGLKVLVDDIEVPVSVGVVHMGKEGFAVRCTLVSRCAAVYAGGLHVTVMRVAGGGCQQAALVEVPQTFYNRTVGLLGLWSSNRTDDFLQCNGKLLVPPKNNSLSEESLHLFGLSWAVPGPESLLFSTAHSDSFTPVSTNELMSTSPAVLDQLTKTCQGSLHCVHDILASNNTDLGLQSLKSQELYQNLATLFGNLPPIVTEPTVIRCKVNATLNVTISAEDANLDPISFSLLLPRPPKASIGKSDGILTWTPLDIQPVYLTIRVTDQLSSSQFTPILQVCNCFNGGTCQYNTIVDNNLQGKFQVVGCLCPKGFSGKFCGSTTDVCKGMPCFPGVQCQSLPQFQGETNQFTCGECPLPTVSKNKPGYKCFVNDFCLPPFPFPCHMMATCLSSGYSYTCKCMPGFTGDGRNCTDINECLDPATCPNAKYECVNLPGSVQCTCRYQSTDDNDDCGDSANPPGFNVFNVSLGWNSRLSGEEGVKKMVRILSMGFQNKFYNAWMVKQMQGSGLEEYRINMSSDTPHWYIKDYLNRVSTYHDIRTAEVIDLDECLSNQTVCRHPSICANTYGWYKCVCSGMSEEDNTESCIFEKGAGNRTVSDKTKDKTSLIVGLVLGIVVPLLFLLAALAYFCCSPKPIIIPHQSAEQDPPPPFNYSDPSLHYKVHVSPRLIDNLPPRKCQNARFHHA</sequence>
<dbReference type="PROSITE" id="PS51233">
    <property type="entry name" value="VWFD"/>
    <property type="match status" value="1"/>
</dbReference>
<comment type="caution">
    <text evidence="8">Lacks conserved residue(s) required for the propagation of feature annotation.</text>
</comment>
<accession>A0AAY5K0T8</accession>
<dbReference type="InterPro" id="IPR003886">
    <property type="entry name" value="NIDO_dom"/>
</dbReference>
<evidence type="ECO:0000256" key="7">
    <source>
        <dbReference type="ARBA" id="ARBA00023157"/>
    </source>
</evidence>
<keyword evidence="5 9" id="KW-1133">Transmembrane helix</keyword>
<dbReference type="InterPro" id="IPR000152">
    <property type="entry name" value="EGF-type_Asp/Asn_hydroxyl_site"/>
</dbReference>
<dbReference type="CDD" id="cd00054">
    <property type="entry name" value="EGF_CA"/>
    <property type="match status" value="1"/>
</dbReference>
<dbReference type="SMART" id="SM00539">
    <property type="entry name" value="NIDO"/>
    <property type="match status" value="1"/>
</dbReference>
<evidence type="ECO:0000256" key="3">
    <source>
        <dbReference type="ARBA" id="ARBA00022692"/>
    </source>
</evidence>
<evidence type="ECO:0000256" key="8">
    <source>
        <dbReference type="PROSITE-ProRule" id="PRU00076"/>
    </source>
</evidence>
<dbReference type="InterPro" id="IPR000742">
    <property type="entry name" value="EGF"/>
</dbReference>
<dbReference type="Pfam" id="PF07645">
    <property type="entry name" value="EGF_CA"/>
    <property type="match status" value="1"/>
</dbReference>
<evidence type="ECO:0000256" key="9">
    <source>
        <dbReference type="SAM" id="Phobius"/>
    </source>
</evidence>
<dbReference type="Pfam" id="PF00094">
    <property type="entry name" value="VWD"/>
    <property type="match status" value="1"/>
</dbReference>
<evidence type="ECO:0000256" key="4">
    <source>
        <dbReference type="ARBA" id="ARBA00022737"/>
    </source>
</evidence>
<dbReference type="SMART" id="SM00181">
    <property type="entry name" value="EGF"/>
    <property type="match status" value="5"/>
</dbReference>
<dbReference type="InterPro" id="IPR001846">
    <property type="entry name" value="VWF_type-D"/>
</dbReference>
<organism evidence="12 13">
    <name type="scientific">Esox lucius</name>
    <name type="common">Northern pike</name>
    <dbReference type="NCBI Taxonomy" id="8010"/>
    <lineage>
        <taxon>Eukaryota</taxon>
        <taxon>Metazoa</taxon>
        <taxon>Chordata</taxon>
        <taxon>Craniata</taxon>
        <taxon>Vertebrata</taxon>
        <taxon>Euteleostomi</taxon>
        <taxon>Actinopterygii</taxon>
        <taxon>Neopterygii</taxon>
        <taxon>Teleostei</taxon>
        <taxon>Protacanthopterygii</taxon>
        <taxon>Esociformes</taxon>
        <taxon>Esocidae</taxon>
        <taxon>Esox</taxon>
    </lineage>
</organism>
<dbReference type="GO" id="GO:0016020">
    <property type="term" value="C:membrane"/>
    <property type="evidence" value="ECO:0007669"/>
    <property type="project" value="UniProtKB-SubCell"/>
</dbReference>
<evidence type="ECO:0000313" key="12">
    <source>
        <dbReference type="Ensembl" id="ENSELUP00000081750.1"/>
    </source>
</evidence>
<dbReference type="Ensembl" id="ENSELUT00000098595.1">
    <property type="protein sequence ID" value="ENSELUP00000081750.1"/>
    <property type="gene ID" value="ENSELUG00000045199.1"/>
</dbReference>
<dbReference type="InterPro" id="IPR051495">
    <property type="entry name" value="Epithelial_Barrier/Signaling"/>
</dbReference>
<reference evidence="12" key="2">
    <citation type="submission" date="2025-08" db="UniProtKB">
        <authorList>
            <consortium name="Ensembl"/>
        </authorList>
    </citation>
    <scope>IDENTIFICATION</scope>
</reference>
<dbReference type="InterPro" id="IPR026823">
    <property type="entry name" value="cEGF"/>
</dbReference>
<dbReference type="InterPro" id="IPR013783">
    <property type="entry name" value="Ig-like_fold"/>
</dbReference>
<reference evidence="12" key="3">
    <citation type="submission" date="2025-09" db="UniProtKB">
        <authorList>
            <consortium name="Ensembl"/>
        </authorList>
    </citation>
    <scope>IDENTIFICATION</scope>
</reference>
<protein>
    <submittedName>
        <fullName evidence="12">Si:ch73-105b23.6</fullName>
    </submittedName>
</protein>
<dbReference type="GO" id="GO:0007160">
    <property type="term" value="P:cell-matrix adhesion"/>
    <property type="evidence" value="ECO:0007669"/>
    <property type="project" value="InterPro"/>
</dbReference>
<dbReference type="GeneTree" id="ENSGT00730000110943"/>
<dbReference type="PROSITE" id="PS01187">
    <property type="entry name" value="EGF_CA"/>
    <property type="match status" value="1"/>
</dbReference>
<keyword evidence="2 8" id="KW-0245">EGF-like domain</keyword>
<dbReference type="Proteomes" id="UP000265140">
    <property type="component" value="Chromosome 6"/>
</dbReference>
<dbReference type="Gene3D" id="2.10.25.10">
    <property type="entry name" value="Laminin"/>
    <property type="match status" value="4"/>
</dbReference>
<dbReference type="PROSITE" id="PS50026">
    <property type="entry name" value="EGF_3"/>
    <property type="match status" value="2"/>
</dbReference>
<dbReference type="PANTHER" id="PTHR13802">
    <property type="entry name" value="MUCIN 4-RELATED"/>
    <property type="match status" value="1"/>
</dbReference>
<dbReference type="CDD" id="cd00053">
    <property type="entry name" value="EGF"/>
    <property type="match status" value="1"/>
</dbReference>
<evidence type="ECO:0000256" key="5">
    <source>
        <dbReference type="ARBA" id="ARBA00022989"/>
    </source>
</evidence>
<evidence type="ECO:0000256" key="6">
    <source>
        <dbReference type="ARBA" id="ARBA00023136"/>
    </source>
</evidence>
<dbReference type="AlphaFoldDB" id="A0AAY5K0T8"/>
<dbReference type="GO" id="GO:0005176">
    <property type="term" value="F:ErbB-2 class receptor binding"/>
    <property type="evidence" value="ECO:0007669"/>
    <property type="project" value="TreeGrafter"/>
</dbReference>
<name>A0AAY5K0T8_ESOLU</name>
<dbReference type="InterPro" id="IPR056619">
    <property type="entry name" value="C8-3_MUC4"/>
</dbReference>
<dbReference type="Gene3D" id="2.60.40.10">
    <property type="entry name" value="Immunoglobulins"/>
    <property type="match status" value="1"/>
</dbReference>
<feature type="domain" description="VWFD" evidence="11">
    <location>
        <begin position="216"/>
        <end position="421"/>
    </location>
</feature>
<dbReference type="SUPFAM" id="SSF57184">
    <property type="entry name" value="Growth factor receptor domain"/>
    <property type="match status" value="1"/>
</dbReference>
<keyword evidence="3 9" id="KW-0812">Transmembrane</keyword>
<feature type="domain" description="EGF-like" evidence="10">
    <location>
        <begin position="668"/>
        <end position="709"/>
    </location>
</feature>
<evidence type="ECO:0000256" key="1">
    <source>
        <dbReference type="ARBA" id="ARBA00004370"/>
    </source>
</evidence>
<keyword evidence="13" id="KW-1185">Reference proteome</keyword>
<dbReference type="Pfam" id="PF06119">
    <property type="entry name" value="NIDO"/>
    <property type="match status" value="1"/>
</dbReference>
<dbReference type="InterPro" id="IPR001881">
    <property type="entry name" value="EGF-like_Ca-bd_dom"/>
</dbReference>
<dbReference type="PROSITE" id="PS01186">
    <property type="entry name" value="EGF_2"/>
    <property type="match status" value="2"/>
</dbReference>
<keyword evidence="7" id="KW-1015">Disulfide bond</keyword>
<proteinExistence type="predicted"/>
<keyword evidence="4" id="KW-0677">Repeat</keyword>
<dbReference type="InterPro" id="IPR009030">
    <property type="entry name" value="Growth_fac_rcpt_cys_sf"/>
</dbReference>
<dbReference type="InterPro" id="IPR049883">
    <property type="entry name" value="NOTCH1_EGF-like"/>
</dbReference>
<evidence type="ECO:0000259" key="11">
    <source>
        <dbReference type="PROSITE" id="PS51233"/>
    </source>
</evidence>